<dbReference type="EMBL" id="JAFNEN010001096">
    <property type="protein sequence ID" value="KAG8174999.1"/>
    <property type="molecule type" value="Genomic_DNA"/>
</dbReference>
<dbReference type="PROSITE" id="PS00028">
    <property type="entry name" value="ZINC_FINGER_C2H2_1"/>
    <property type="match status" value="1"/>
</dbReference>
<proteinExistence type="predicted"/>
<keyword evidence="4" id="KW-1185">Reference proteome</keyword>
<name>A0AAV6TU54_9ARAC</name>
<accession>A0AAV6TU54</accession>
<evidence type="ECO:0000256" key="1">
    <source>
        <dbReference type="SAM" id="MobiDB-lite"/>
    </source>
</evidence>
<feature type="domain" description="C2H2-type" evidence="2">
    <location>
        <begin position="169"/>
        <end position="189"/>
    </location>
</feature>
<dbReference type="Proteomes" id="UP000827092">
    <property type="component" value="Unassembled WGS sequence"/>
</dbReference>
<evidence type="ECO:0000313" key="4">
    <source>
        <dbReference type="Proteomes" id="UP000827092"/>
    </source>
</evidence>
<dbReference type="AlphaFoldDB" id="A0AAV6TU54"/>
<feature type="region of interest" description="Disordered" evidence="1">
    <location>
        <begin position="194"/>
        <end position="345"/>
    </location>
</feature>
<evidence type="ECO:0000259" key="2">
    <source>
        <dbReference type="PROSITE" id="PS00028"/>
    </source>
</evidence>
<reference evidence="3 4" key="1">
    <citation type="journal article" date="2022" name="Nat. Ecol. Evol.">
        <title>A masculinizing supergene underlies an exaggerated male reproductive morph in a spider.</title>
        <authorList>
            <person name="Hendrickx F."/>
            <person name="De Corte Z."/>
            <person name="Sonet G."/>
            <person name="Van Belleghem S.M."/>
            <person name="Kostlbacher S."/>
            <person name="Vangestel C."/>
        </authorList>
    </citation>
    <scope>NUCLEOTIDE SEQUENCE [LARGE SCALE GENOMIC DNA]</scope>
    <source>
        <strain evidence="3">W744_W776</strain>
    </source>
</reference>
<sequence length="345" mass="39632">MNCLLWQQEIRKRKKLYYRNFVKKDLSRQFMPNVISIDEQQFNTLESYEKEITKSVFTKIFQVLFRRMAFTAFSKIQCQQPLPTTNCSVDDMEAVFPTFSRDPILSTPHHPFRSGYRRGIFHTRLARLGPDSKPIPVPRAVCPDRISYHPCFTGRDPTFQPGVDLTFNCTKCNFKCSSRRQLCNHSALHRNEELRVPRRPFQSADLHPGRRRRERHSESQRPAPPLDNQARPPTTNNRSRSGDPRSTVEWANRNVEHGSPGSDSSRHLTISPEVTPLDPPPIPARSPPSPPLPKRQPGFEPLMRWRSGSPKPTSLLHPRKSAVDTEEHVPPPTRIQTSTPPPSKS</sequence>
<protein>
    <recommendedName>
        <fullName evidence="2">C2H2-type domain-containing protein</fullName>
    </recommendedName>
</protein>
<gene>
    <name evidence="3" type="ORF">JTE90_014334</name>
</gene>
<comment type="caution">
    <text evidence="3">The sequence shown here is derived from an EMBL/GenBank/DDBJ whole genome shotgun (WGS) entry which is preliminary data.</text>
</comment>
<dbReference type="InterPro" id="IPR013087">
    <property type="entry name" value="Znf_C2H2_type"/>
</dbReference>
<feature type="compositionally biased region" description="Pro residues" evidence="1">
    <location>
        <begin position="277"/>
        <end position="294"/>
    </location>
</feature>
<evidence type="ECO:0000313" key="3">
    <source>
        <dbReference type="EMBL" id="KAG8174999.1"/>
    </source>
</evidence>
<organism evidence="3 4">
    <name type="scientific">Oedothorax gibbosus</name>
    <dbReference type="NCBI Taxonomy" id="931172"/>
    <lineage>
        <taxon>Eukaryota</taxon>
        <taxon>Metazoa</taxon>
        <taxon>Ecdysozoa</taxon>
        <taxon>Arthropoda</taxon>
        <taxon>Chelicerata</taxon>
        <taxon>Arachnida</taxon>
        <taxon>Araneae</taxon>
        <taxon>Araneomorphae</taxon>
        <taxon>Entelegynae</taxon>
        <taxon>Araneoidea</taxon>
        <taxon>Linyphiidae</taxon>
        <taxon>Erigoninae</taxon>
        <taxon>Oedothorax</taxon>
    </lineage>
</organism>